<evidence type="ECO:0008006" key="10">
    <source>
        <dbReference type="Google" id="ProtNLM"/>
    </source>
</evidence>
<feature type="transmembrane region" description="Helical" evidence="7">
    <location>
        <begin position="34"/>
        <end position="53"/>
    </location>
</feature>
<dbReference type="AlphaFoldDB" id="A0A1G9QDC4"/>
<reference evidence="9" key="1">
    <citation type="submission" date="2016-10" db="EMBL/GenBank/DDBJ databases">
        <authorList>
            <person name="Varghese N."/>
            <person name="Submissions S."/>
        </authorList>
    </citation>
    <scope>NUCLEOTIDE SEQUENCE [LARGE SCALE GENOMIC DNA]</scope>
    <source>
        <strain evidence="9">CGMCC 1.10119</strain>
    </source>
</reference>
<evidence type="ECO:0000256" key="3">
    <source>
        <dbReference type="ARBA" id="ARBA00022475"/>
    </source>
</evidence>
<accession>A0A1G9QDC4</accession>
<evidence type="ECO:0000256" key="2">
    <source>
        <dbReference type="ARBA" id="ARBA00022448"/>
    </source>
</evidence>
<evidence type="ECO:0000256" key="5">
    <source>
        <dbReference type="ARBA" id="ARBA00022989"/>
    </source>
</evidence>
<feature type="transmembrane region" description="Helical" evidence="7">
    <location>
        <begin position="126"/>
        <end position="145"/>
    </location>
</feature>
<dbReference type="GO" id="GO:0055085">
    <property type="term" value="P:transmembrane transport"/>
    <property type="evidence" value="ECO:0007669"/>
    <property type="project" value="InterPro"/>
</dbReference>
<keyword evidence="4 7" id="KW-0812">Transmembrane</keyword>
<feature type="transmembrane region" description="Helical" evidence="7">
    <location>
        <begin position="157"/>
        <end position="178"/>
    </location>
</feature>
<dbReference type="Pfam" id="PF03547">
    <property type="entry name" value="Mem_trans"/>
    <property type="match status" value="2"/>
</dbReference>
<feature type="transmembrane region" description="Helical" evidence="7">
    <location>
        <begin position="228"/>
        <end position="247"/>
    </location>
</feature>
<feature type="transmembrane region" description="Helical" evidence="7">
    <location>
        <begin position="289"/>
        <end position="312"/>
    </location>
</feature>
<dbReference type="GO" id="GO:0016020">
    <property type="term" value="C:membrane"/>
    <property type="evidence" value="ECO:0007669"/>
    <property type="project" value="UniProtKB-SubCell"/>
</dbReference>
<comment type="subcellular location">
    <subcellularLocation>
        <location evidence="1">Membrane</location>
        <topology evidence="1">Multi-pass membrane protein</topology>
    </subcellularLocation>
</comment>
<dbReference type="PANTHER" id="PTHR36838:SF1">
    <property type="entry name" value="SLR1864 PROTEIN"/>
    <property type="match status" value="1"/>
</dbReference>
<evidence type="ECO:0000256" key="6">
    <source>
        <dbReference type="ARBA" id="ARBA00023136"/>
    </source>
</evidence>
<dbReference type="STRING" id="660521.SAMN04487949_0804"/>
<evidence type="ECO:0000256" key="1">
    <source>
        <dbReference type="ARBA" id="ARBA00004141"/>
    </source>
</evidence>
<evidence type="ECO:0000313" key="9">
    <source>
        <dbReference type="Proteomes" id="UP000199451"/>
    </source>
</evidence>
<dbReference type="RefSeq" id="WP_089694293.1">
    <property type="nucleotide sequence ID" value="NZ_FNHL01000001.1"/>
</dbReference>
<feature type="transmembrane region" description="Helical" evidence="7">
    <location>
        <begin position="65"/>
        <end position="87"/>
    </location>
</feature>
<feature type="transmembrane region" description="Helical" evidence="7">
    <location>
        <begin position="253"/>
        <end position="277"/>
    </location>
</feature>
<keyword evidence="6 7" id="KW-0472">Membrane</keyword>
<feature type="transmembrane region" description="Helical" evidence="7">
    <location>
        <begin position="198"/>
        <end position="216"/>
    </location>
</feature>
<keyword evidence="2" id="KW-0813">Transport</keyword>
<keyword evidence="3" id="KW-1003">Cell membrane</keyword>
<proteinExistence type="predicted"/>
<name>A0A1G9QDC4_9EURY</name>
<organism evidence="8 9">
    <name type="scientific">Halogranum gelatinilyticum</name>
    <dbReference type="NCBI Taxonomy" id="660521"/>
    <lineage>
        <taxon>Archaea</taxon>
        <taxon>Methanobacteriati</taxon>
        <taxon>Methanobacteriota</taxon>
        <taxon>Stenosarchaea group</taxon>
        <taxon>Halobacteria</taxon>
        <taxon>Halobacteriales</taxon>
        <taxon>Haloferacaceae</taxon>
    </lineage>
</organism>
<protein>
    <recommendedName>
        <fullName evidence="10">Permease</fullName>
    </recommendedName>
</protein>
<evidence type="ECO:0000256" key="4">
    <source>
        <dbReference type="ARBA" id="ARBA00022692"/>
    </source>
</evidence>
<gene>
    <name evidence="8" type="ORF">SAMN04487949_0804</name>
</gene>
<keyword evidence="9" id="KW-1185">Reference proteome</keyword>
<sequence>MSLLAIFASAILPIVALAGVGFLLGRTKSVDPGPLNTVVVYVLAPALVFHSLATTDLGGGTLVRVVAGVTVYTVVMILIAEGVGRLFGRSDPLLSALVLVSAFPNSGNYGIPVSEFAFGATGRSTAVLYLATQSVLVYTVGVYIASRGGGTSGLAGVGRAFKIPLVYAVLAALAARWLGIVPPETATAMATLKLVGDASIPVMLLILGLQLARTDYGAALRQAGTANVLKMVVAPVVGIGVALALGFEDPTVAKVFALECAMPAAVTPLILVAEFAGGEQVGGVDVAEYVSTVVLTTTLVSVPLLTVFIALLDAGVVF</sequence>
<dbReference type="OrthoDB" id="147743at2157"/>
<dbReference type="Proteomes" id="UP000199451">
    <property type="component" value="Unassembled WGS sequence"/>
</dbReference>
<keyword evidence="5 7" id="KW-1133">Transmembrane helix</keyword>
<dbReference type="PANTHER" id="PTHR36838">
    <property type="entry name" value="AUXIN EFFLUX CARRIER FAMILY PROTEIN"/>
    <property type="match status" value="1"/>
</dbReference>
<evidence type="ECO:0000313" key="8">
    <source>
        <dbReference type="EMBL" id="SDM08963.1"/>
    </source>
</evidence>
<dbReference type="EMBL" id="FNHL01000001">
    <property type="protein sequence ID" value="SDM08963.1"/>
    <property type="molecule type" value="Genomic_DNA"/>
</dbReference>
<dbReference type="InterPro" id="IPR004776">
    <property type="entry name" value="Mem_transp_PIN-like"/>
</dbReference>
<evidence type="ECO:0000256" key="7">
    <source>
        <dbReference type="SAM" id="Phobius"/>
    </source>
</evidence>